<protein>
    <recommendedName>
        <fullName evidence="3">Type II secretion system core protein G</fullName>
    </recommendedName>
</protein>
<proteinExistence type="inferred from homology"/>
<evidence type="ECO:0000313" key="13">
    <source>
        <dbReference type="Proteomes" id="UP000186364"/>
    </source>
</evidence>
<dbReference type="EMBL" id="MKIP01000059">
    <property type="protein sequence ID" value="OLP57746.1"/>
    <property type="molecule type" value="Genomic_DNA"/>
</dbReference>
<evidence type="ECO:0000256" key="6">
    <source>
        <dbReference type="ARBA" id="ARBA00022519"/>
    </source>
</evidence>
<dbReference type="AlphaFoldDB" id="A0A1Q9AQU7"/>
<dbReference type="GO" id="GO:0015628">
    <property type="term" value="P:protein secretion by the type II secretion system"/>
    <property type="evidence" value="ECO:0007669"/>
    <property type="project" value="InterPro"/>
</dbReference>
<comment type="similarity">
    <text evidence="2">Belongs to the GSP G family.</text>
</comment>
<comment type="subcellular location">
    <subcellularLocation>
        <location evidence="1">Cell inner membrane</location>
        <topology evidence="1">Single-pass membrane protein</topology>
    </subcellularLocation>
</comment>
<evidence type="ECO:0000256" key="3">
    <source>
        <dbReference type="ARBA" id="ARBA00020042"/>
    </source>
</evidence>
<dbReference type="GO" id="GO:0015627">
    <property type="term" value="C:type II protein secretion system complex"/>
    <property type="evidence" value="ECO:0007669"/>
    <property type="project" value="InterPro"/>
</dbReference>
<evidence type="ECO:0000256" key="9">
    <source>
        <dbReference type="ARBA" id="ARBA00023136"/>
    </source>
</evidence>
<dbReference type="Gene3D" id="3.30.700.10">
    <property type="entry name" value="Glycoprotein, Type 4 Pilin"/>
    <property type="match status" value="1"/>
</dbReference>
<dbReference type="Pfam" id="PF08334">
    <property type="entry name" value="T2SSG"/>
    <property type="match status" value="1"/>
</dbReference>
<sequence>MMRQEKRVRRTARLGRSREAGFTLIEMLVVLVIIGLLVSLVAPKVFNQLSDARVKTARIQLQNFASGLDMFYLDMSRYPTTAEGLAAVYVRPANAKGWNGPYLRGNDVPKDPWNHDYIYRSPGQGRPYEILSLGADGAEGGTGDAADIKSWEN</sequence>
<name>A0A1Q9AQU7_9HYPH</name>
<evidence type="ECO:0000256" key="5">
    <source>
        <dbReference type="ARBA" id="ARBA00022481"/>
    </source>
</evidence>
<feature type="domain" description="Type II secretion system protein GspG C-terminal" evidence="11">
    <location>
        <begin position="44"/>
        <end position="151"/>
    </location>
</feature>
<dbReference type="InterPro" id="IPR012902">
    <property type="entry name" value="N_methyl_site"/>
</dbReference>
<gene>
    <name evidence="12" type="ORF">BJF93_12825</name>
</gene>
<dbReference type="InterPro" id="IPR010054">
    <property type="entry name" value="Type2_sec_GspG"/>
</dbReference>
<evidence type="ECO:0000256" key="8">
    <source>
        <dbReference type="ARBA" id="ARBA00022989"/>
    </source>
</evidence>
<dbReference type="GO" id="GO:0005886">
    <property type="term" value="C:plasma membrane"/>
    <property type="evidence" value="ECO:0007669"/>
    <property type="project" value="UniProtKB-SubCell"/>
</dbReference>
<dbReference type="PRINTS" id="PR00813">
    <property type="entry name" value="BCTERIALGSPG"/>
</dbReference>
<evidence type="ECO:0000256" key="7">
    <source>
        <dbReference type="ARBA" id="ARBA00022692"/>
    </source>
</evidence>
<evidence type="ECO:0000313" key="12">
    <source>
        <dbReference type="EMBL" id="OLP57746.1"/>
    </source>
</evidence>
<dbReference type="InterPro" id="IPR013545">
    <property type="entry name" value="T2SS_protein-GspG_C"/>
</dbReference>
<keyword evidence="7 10" id="KW-0812">Transmembrane</keyword>
<dbReference type="NCBIfam" id="TIGR01710">
    <property type="entry name" value="typeII_sec_gspG"/>
    <property type="match status" value="1"/>
</dbReference>
<dbReference type="NCBIfam" id="TIGR02532">
    <property type="entry name" value="IV_pilin_GFxxxE"/>
    <property type="match status" value="1"/>
</dbReference>
<feature type="transmembrane region" description="Helical" evidence="10">
    <location>
        <begin position="21"/>
        <end position="42"/>
    </location>
</feature>
<keyword evidence="5" id="KW-0488">Methylation</keyword>
<keyword evidence="6" id="KW-0997">Cell inner membrane</keyword>
<dbReference type="PANTHER" id="PTHR30093:SF45">
    <property type="entry name" value="TYPE II SECRETION SYSTEM CORE PROTEIN G"/>
    <property type="match status" value="1"/>
</dbReference>
<organism evidence="12 13">
    <name type="scientific">Xaviernesmea oryzae</name>
    <dbReference type="NCBI Taxonomy" id="464029"/>
    <lineage>
        <taxon>Bacteria</taxon>
        <taxon>Pseudomonadati</taxon>
        <taxon>Pseudomonadota</taxon>
        <taxon>Alphaproteobacteria</taxon>
        <taxon>Hyphomicrobiales</taxon>
        <taxon>Rhizobiaceae</taxon>
        <taxon>Rhizobium/Agrobacterium group</taxon>
        <taxon>Xaviernesmea</taxon>
    </lineage>
</organism>
<keyword evidence="13" id="KW-1185">Reference proteome</keyword>
<accession>A0A1Q9AQU7</accession>
<keyword evidence="4" id="KW-1003">Cell membrane</keyword>
<dbReference type="SUPFAM" id="SSF54523">
    <property type="entry name" value="Pili subunits"/>
    <property type="match status" value="1"/>
</dbReference>
<dbReference type="PROSITE" id="PS00409">
    <property type="entry name" value="PROKAR_NTER_METHYL"/>
    <property type="match status" value="1"/>
</dbReference>
<evidence type="ECO:0000256" key="4">
    <source>
        <dbReference type="ARBA" id="ARBA00022475"/>
    </source>
</evidence>
<dbReference type="InterPro" id="IPR000983">
    <property type="entry name" value="Bac_GSPG_pilin"/>
</dbReference>
<evidence type="ECO:0000256" key="10">
    <source>
        <dbReference type="SAM" id="Phobius"/>
    </source>
</evidence>
<dbReference type="InterPro" id="IPR045584">
    <property type="entry name" value="Pilin-like"/>
</dbReference>
<dbReference type="Proteomes" id="UP000186364">
    <property type="component" value="Unassembled WGS sequence"/>
</dbReference>
<dbReference type="Pfam" id="PF07963">
    <property type="entry name" value="N_methyl"/>
    <property type="match status" value="1"/>
</dbReference>
<dbReference type="OrthoDB" id="9795612at2"/>
<dbReference type="PANTHER" id="PTHR30093">
    <property type="entry name" value="GENERAL SECRETION PATHWAY PROTEIN G"/>
    <property type="match status" value="1"/>
</dbReference>
<evidence type="ECO:0000259" key="11">
    <source>
        <dbReference type="Pfam" id="PF08334"/>
    </source>
</evidence>
<keyword evidence="9 10" id="KW-0472">Membrane</keyword>
<evidence type="ECO:0000256" key="1">
    <source>
        <dbReference type="ARBA" id="ARBA00004377"/>
    </source>
</evidence>
<reference evidence="12 13" key="1">
    <citation type="submission" date="2016-09" db="EMBL/GenBank/DDBJ databases">
        <title>Rhizobium sp. nov., a novel species isolated from the rice rhizosphere.</title>
        <authorList>
            <person name="Zhao J."/>
            <person name="Zhang X."/>
        </authorList>
    </citation>
    <scope>NUCLEOTIDE SEQUENCE [LARGE SCALE GENOMIC DNA]</scope>
    <source>
        <strain evidence="12 13">1.7048</strain>
    </source>
</reference>
<keyword evidence="8 10" id="KW-1133">Transmembrane helix</keyword>
<evidence type="ECO:0000256" key="2">
    <source>
        <dbReference type="ARBA" id="ARBA00009984"/>
    </source>
</evidence>
<comment type="caution">
    <text evidence="12">The sequence shown here is derived from an EMBL/GenBank/DDBJ whole genome shotgun (WGS) entry which is preliminary data.</text>
</comment>